<dbReference type="Proteomes" id="UP001157091">
    <property type="component" value="Unassembled WGS sequence"/>
</dbReference>
<dbReference type="InterPro" id="IPR013249">
    <property type="entry name" value="RNA_pol_sigma70_r4_t2"/>
</dbReference>
<dbReference type="Pfam" id="PF08281">
    <property type="entry name" value="Sigma70_r4_2"/>
    <property type="match status" value="1"/>
</dbReference>
<dbReference type="InterPro" id="IPR014284">
    <property type="entry name" value="RNA_pol_sigma-70_dom"/>
</dbReference>
<proteinExistence type="inferred from homology"/>
<comment type="caution">
    <text evidence="9">The sequence shown here is derived from an EMBL/GenBank/DDBJ whole genome shotgun (WGS) entry which is preliminary data.</text>
</comment>
<dbReference type="Pfam" id="PF04542">
    <property type="entry name" value="Sigma70_r2"/>
    <property type="match status" value="1"/>
</dbReference>
<accession>A0ABQ6I6F6</accession>
<comment type="subunit">
    <text evidence="2">Interacts transiently with the RNA polymerase catalytic core formed by RpoA, RpoB, RpoC and RpoZ (2 alpha, 1 beta, 1 beta' and 1 omega subunit) to form the RNA polymerase holoenzyme that can initiate transcription.</text>
</comment>
<dbReference type="InterPro" id="IPR036388">
    <property type="entry name" value="WH-like_DNA-bd_sf"/>
</dbReference>
<evidence type="ECO:0000313" key="10">
    <source>
        <dbReference type="Proteomes" id="UP001157091"/>
    </source>
</evidence>
<evidence type="ECO:0000256" key="3">
    <source>
        <dbReference type="ARBA" id="ARBA00023015"/>
    </source>
</evidence>
<keyword evidence="3" id="KW-0805">Transcription regulation</keyword>
<dbReference type="EMBL" id="BSUK01000001">
    <property type="protein sequence ID" value="GMA26032.1"/>
    <property type="molecule type" value="Genomic_DNA"/>
</dbReference>
<evidence type="ECO:0000259" key="7">
    <source>
        <dbReference type="Pfam" id="PF08281"/>
    </source>
</evidence>
<dbReference type="InterPro" id="IPR052704">
    <property type="entry name" value="ECF_Sigma-70_Domain"/>
</dbReference>
<organism evidence="9 10">
    <name type="scientific">Luteimicrobium album</name>
    <dbReference type="NCBI Taxonomy" id="1054550"/>
    <lineage>
        <taxon>Bacteria</taxon>
        <taxon>Bacillati</taxon>
        <taxon>Actinomycetota</taxon>
        <taxon>Actinomycetes</taxon>
        <taxon>Micrococcales</taxon>
        <taxon>Luteimicrobium</taxon>
    </lineage>
</organism>
<keyword evidence="4" id="KW-0731">Sigma factor</keyword>
<dbReference type="InterPro" id="IPR007627">
    <property type="entry name" value="RNA_pol_sigma70_r2"/>
</dbReference>
<dbReference type="NCBIfam" id="TIGR02937">
    <property type="entry name" value="sigma70-ECF"/>
    <property type="match status" value="1"/>
</dbReference>
<dbReference type="PANTHER" id="PTHR30173:SF43">
    <property type="entry name" value="ECF RNA POLYMERASE SIGMA FACTOR SIGI-RELATED"/>
    <property type="match status" value="1"/>
</dbReference>
<feature type="domain" description="RNA polymerase sigma factor 70 region 4 type 2" evidence="7">
    <location>
        <begin position="113"/>
        <end position="164"/>
    </location>
</feature>
<dbReference type="RefSeq" id="WP_284294437.1">
    <property type="nucleotide sequence ID" value="NZ_BSUK01000001.1"/>
</dbReference>
<evidence type="ECO:0000256" key="5">
    <source>
        <dbReference type="ARBA" id="ARBA00023163"/>
    </source>
</evidence>
<dbReference type="Gene3D" id="3.10.450.50">
    <property type="match status" value="1"/>
</dbReference>
<dbReference type="SUPFAM" id="SSF54427">
    <property type="entry name" value="NTF2-like"/>
    <property type="match status" value="1"/>
</dbReference>
<evidence type="ECO:0000256" key="4">
    <source>
        <dbReference type="ARBA" id="ARBA00023082"/>
    </source>
</evidence>
<keyword evidence="5" id="KW-0804">Transcription</keyword>
<dbReference type="InterPro" id="IPR037401">
    <property type="entry name" value="SnoaL-like"/>
</dbReference>
<dbReference type="GO" id="GO:0000428">
    <property type="term" value="C:DNA-directed RNA polymerase complex"/>
    <property type="evidence" value="ECO:0007669"/>
    <property type="project" value="UniProtKB-KW"/>
</dbReference>
<protein>
    <submittedName>
        <fullName evidence="9">DNA-directed RNA polymerase sigma-70 factor</fullName>
    </submittedName>
</protein>
<evidence type="ECO:0000313" key="9">
    <source>
        <dbReference type="EMBL" id="GMA26032.1"/>
    </source>
</evidence>
<comment type="similarity">
    <text evidence="1">Belongs to the sigma-70 factor family. ECF subfamily.</text>
</comment>
<dbReference type="InterPro" id="IPR013324">
    <property type="entry name" value="RNA_pol_sigma_r3/r4-like"/>
</dbReference>
<dbReference type="SUPFAM" id="SSF88946">
    <property type="entry name" value="Sigma2 domain of RNA polymerase sigma factors"/>
    <property type="match status" value="1"/>
</dbReference>
<dbReference type="Pfam" id="PF12680">
    <property type="entry name" value="SnoaL_2"/>
    <property type="match status" value="1"/>
</dbReference>
<evidence type="ECO:0000259" key="8">
    <source>
        <dbReference type="Pfam" id="PF12680"/>
    </source>
</evidence>
<dbReference type="Gene3D" id="1.10.10.10">
    <property type="entry name" value="Winged helix-like DNA-binding domain superfamily/Winged helix DNA-binding domain"/>
    <property type="match status" value="1"/>
</dbReference>
<dbReference type="Gene3D" id="1.10.1740.10">
    <property type="match status" value="1"/>
</dbReference>
<keyword evidence="10" id="KW-1185">Reference proteome</keyword>
<feature type="domain" description="SnoaL-like" evidence="8">
    <location>
        <begin position="188"/>
        <end position="253"/>
    </location>
</feature>
<evidence type="ECO:0000259" key="6">
    <source>
        <dbReference type="Pfam" id="PF04542"/>
    </source>
</evidence>
<dbReference type="SUPFAM" id="SSF88659">
    <property type="entry name" value="Sigma3 and sigma4 domains of RNA polymerase sigma factors"/>
    <property type="match status" value="1"/>
</dbReference>
<evidence type="ECO:0000256" key="2">
    <source>
        <dbReference type="ARBA" id="ARBA00011344"/>
    </source>
</evidence>
<dbReference type="InterPro" id="IPR032710">
    <property type="entry name" value="NTF2-like_dom_sf"/>
</dbReference>
<sequence>MDDAALFEPHRAHLRGVAYRMLGSLSEADDAVQEAWLRLARSDTDGVVNLRAWLTTVVSRVCLDMLRSRASRREDPLDVHVPDPVVRLLPGPGTEAPEGPEDRAVLADSVGLALLVVLDTLSPSERLAFVLHDVFAVPFDEIGVVLERSPGAAKQLASRARARLRAAGPHADPARARGADARHHRDVVEAFVAASRDGDLERLARLLAPDVTLHADTGAGPAGPSRTVRGADAVIAQARQFAALATAARVVLVNGVAGVLVAPHGKPFAVLGFTVDDGLVTELDILADPDRLARLDLTAVLP</sequence>
<keyword evidence="9" id="KW-0240">DNA-directed RNA polymerase</keyword>
<dbReference type="PANTHER" id="PTHR30173">
    <property type="entry name" value="SIGMA 19 FACTOR"/>
    <property type="match status" value="1"/>
</dbReference>
<gene>
    <name evidence="9" type="primary">rpoE_8</name>
    <name evidence="9" type="ORF">GCM10025864_37910</name>
</gene>
<name>A0ABQ6I6F6_9MICO</name>
<evidence type="ECO:0000256" key="1">
    <source>
        <dbReference type="ARBA" id="ARBA00010641"/>
    </source>
</evidence>
<dbReference type="InterPro" id="IPR013325">
    <property type="entry name" value="RNA_pol_sigma_r2"/>
</dbReference>
<feature type="domain" description="RNA polymerase sigma-70 region 2" evidence="6">
    <location>
        <begin position="6"/>
        <end position="70"/>
    </location>
</feature>
<reference evidence="10" key="1">
    <citation type="journal article" date="2019" name="Int. J. Syst. Evol. Microbiol.">
        <title>The Global Catalogue of Microorganisms (GCM) 10K type strain sequencing project: providing services to taxonomists for standard genome sequencing and annotation.</title>
        <authorList>
            <consortium name="The Broad Institute Genomics Platform"/>
            <consortium name="The Broad Institute Genome Sequencing Center for Infectious Disease"/>
            <person name="Wu L."/>
            <person name="Ma J."/>
        </authorList>
    </citation>
    <scope>NUCLEOTIDE SEQUENCE [LARGE SCALE GENOMIC DNA]</scope>
    <source>
        <strain evidence="10">NBRC 106348</strain>
    </source>
</reference>